<dbReference type="Proteomes" id="UP000194420">
    <property type="component" value="Unassembled WGS sequence"/>
</dbReference>
<evidence type="ECO:0000313" key="4">
    <source>
        <dbReference type="Proteomes" id="UP000194420"/>
    </source>
</evidence>
<feature type="transmembrane region" description="Helical" evidence="2">
    <location>
        <begin position="35"/>
        <end position="55"/>
    </location>
</feature>
<feature type="compositionally biased region" description="Polar residues" evidence="1">
    <location>
        <begin position="74"/>
        <end position="83"/>
    </location>
</feature>
<reference evidence="4" key="1">
    <citation type="submission" date="2017-04" db="EMBL/GenBank/DDBJ databases">
        <authorList>
            <person name="Varghese N."/>
            <person name="Submissions S."/>
        </authorList>
    </citation>
    <scope>NUCLEOTIDE SEQUENCE [LARGE SCALE GENOMIC DNA]</scope>
</reference>
<evidence type="ECO:0000313" key="3">
    <source>
        <dbReference type="EMBL" id="SMQ61752.1"/>
    </source>
</evidence>
<gene>
    <name evidence="3" type="ORF">SAMN06297468_0607</name>
</gene>
<dbReference type="AlphaFoldDB" id="A0A1Y6EMJ1"/>
<accession>A0A1Y6EMJ1</accession>
<feature type="region of interest" description="Disordered" evidence="1">
    <location>
        <begin position="62"/>
        <end position="137"/>
    </location>
</feature>
<evidence type="ECO:0000256" key="1">
    <source>
        <dbReference type="SAM" id="MobiDB-lite"/>
    </source>
</evidence>
<sequence length="137" mass="13870">MDPMKLLGLARDEKGTGEEAATPLGGTRAEALQRLQVGLAGIGAMLLLVALANVIQNRARVTDEQAVPEAAPTTEPSAEQTGNDPLADAGIVPDMPAEPTPQPTQQDPAQIAPGRDAPARPNNGGGAVEDIGAPPGN</sequence>
<organism evidence="3 4">
    <name type="scientific">Altererythrobacter xiamenensis</name>
    <dbReference type="NCBI Taxonomy" id="1316679"/>
    <lineage>
        <taxon>Bacteria</taxon>
        <taxon>Pseudomonadati</taxon>
        <taxon>Pseudomonadota</taxon>
        <taxon>Alphaproteobacteria</taxon>
        <taxon>Sphingomonadales</taxon>
        <taxon>Erythrobacteraceae</taxon>
        <taxon>Altererythrobacter</taxon>
    </lineage>
</organism>
<protein>
    <submittedName>
        <fullName evidence="3">Uncharacterized protein</fullName>
    </submittedName>
</protein>
<keyword evidence="2" id="KW-0812">Transmembrane</keyword>
<proteinExistence type="predicted"/>
<dbReference type="EMBL" id="FXWG01000001">
    <property type="protein sequence ID" value="SMQ61752.1"/>
    <property type="molecule type" value="Genomic_DNA"/>
</dbReference>
<keyword evidence="4" id="KW-1185">Reference proteome</keyword>
<name>A0A1Y6EMJ1_9SPHN</name>
<feature type="compositionally biased region" description="Low complexity" evidence="1">
    <location>
        <begin position="103"/>
        <end position="113"/>
    </location>
</feature>
<keyword evidence="2" id="KW-0472">Membrane</keyword>
<keyword evidence="2" id="KW-1133">Transmembrane helix</keyword>
<evidence type="ECO:0000256" key="2">
    <source>
        <dbReference type="SAM" id="Phobius"/>
    </source>
</evidence>